<feature type="region of interest" description="Disordered" evidence="1">
    <location>
        <begin position="27"/>
        <end position="65"/>
    </location>
</feature>
<feature type="compositionally biased region" description="Basic residues" evidence="1">
    <location>
        <begin position="54"/>
        <end position="65"/>
    </location>
</feature>
<dbReference type="Proteomes" id="UP000799767">
    <property type="component" value="Unassembled WGS sequence"/>
</dbReference>
<evidence type="ECO:0000256" key="1">
    <source>
        <dbReference type="SAM" id="MobiDB-lite"/>
    </source>
</evidence>
<dbReference type="AlphaFoldDB" id="A0A6A6Q105"/>
<dbReference type="GeneID" id="54470187"/>
<protein>
    <submittedName>
        <fullName evidence="2">Uncharacterized protein</fullName>
    </submittedName>
</protein>
<evidence type="ECO:0000313" key="3">
    <source>
        <dbReference type="Proteomes" id="UP000799767"/>
    </source>
</evidence>
<keyword evidence="3" id="KW-1185">Reference proteome</keyword>
<feature type="compositionally biased region" description="Polar residues" evidence="1">
    <location>
        <begin position="33"/>
        <end position="45"/>
    </location>
</feature>
<sequence>MDAEQKSECHASRSVCLPCNSCYSQPSLAPPSSMCSHDNHPSNSNPLASPRHSAPSRRSRPTRLRPRHMAINDHRVLRIQSVSSPHVLAPTHQTNGVVAELPDPPLAAATRGFAVGFAVSEEVGRPFARRAAAGEGEVSVEAHGWFGLVLIRFRKE</sequence>
<proteinExistence type="predicted"/>
<gene>
    <name evidence="2" type="ORF">BDY17DRAFT_109662</name>
</gene>
<reference evidence="2" key="1">
    <citation type="journal article" date="2020" name="Stud. Mycol.">
        <title>101 Dothideomycetes genomes: a test case for predicting lifestyles and emergence of pathogens.</title>
        <authorList>
            <person name="Haridas S."/>
            <person name="Albert R."/>
            <person name="Binder M."/>
            <person name="Bloem J."/>
            <person name="Labutti K."/>
            <person name="Salamov A."/>
            <person name="Andreopoulos B."/>
            <person name="Baker S."/>
            <person name="Barry K."/>
            <person name="Bills G."/>
            <person name="Bluhm B."/>
            <person name="Cannon C."/>
            <person name="Castanera R."/>
            <person name="Culley D."/>
            <person name="Daum C."/>
            <person name="Ezra D."/>
            <person name="Gonzalez J."/>
            <person name="Henrissat B."/>
            <person name="Kuo A."/>
            <person name="Liang C."/>
            <person name="Lipzen A."/>
            <person name="Lutzoni F."/>
            <person name="Magnuson J."/>
            <person name="Mondo S."/>
            <person name="Nolan M."/>
            <person name="Ohm R."/>
            <person name="Pangilinan J."/>
            <person name="Park H.-J."/>
            <person name="Ramirez L."/>
            <person name="Alfaro M."/>
            <person name="Sun H."/>
            <person name="Tritt A."/>
            <person name="Yoshinaga Y."/>
            <person name="Zwiers L.-H."/>
            <person name="Turgeon B."/>
            <person name="Goodwin S."/>
            <person name="Spatafora J."/>
            <person name="Crous P."/>
            <person name="Grigoriev I."/>
        </authorList>
    </citation>
    <scope>NUCLEOTIDE SEQUENCE</scope>
    <source>
        <strain evidence="2">CBS 113389</strain>
    </source>
</reference>
<evidence type="ECO:0000313" key="2">
    <source>
        <dbReference type="EMBL" id="KAF2485659.1"/>
    </source>
</evidence>
<name>A0A6A6Q105_9PEZI</name>
<dbReference type="RefSeq" id="XP_033592228.1">
    <property type="nucleotide sequence ID" value="XM_033729185.1"/>
</dbReference>
<dbReference type="EMBL" id="MU001633">
    <property type="protein sequence ID" value="KAF2485659.1"/>
    <property type="molecule type" value="Genomic_DNA"/>
</dbReference>
<accession>A0A6A6Q105</accession>
<organism evidence="2 3">
    <name type="scientific">Neohortaea acidophila</name>
    <dbReference type="NCBI Taxonomy" id="245834"/>
    <lineage>
        <taxon>Eukaryota</taxon>
        <taxon>Fungi</taxon>
        <taxon>Dikarya</taxon>
        <taxon>Ascomycota</taxon>
        <taxon>Pezizomycotina</taxon>
        <taxon>Dothideomycetes</taxon>
        <taxon>Dothideomycetidae</taxon>
        <taxon>Mycosphaerellales</taxon>
        <taxon>Teratosphaeriaceae</taxon>
        <taxon>Neohortaea</taxon>
    </lineage>
</organism>